<keyword evidence="3" id="KW-1185">Reference proteome</keyword>
<organism evidence="2 3">
    <name type="scientific">Pleurodeles waltl</name>
    <name type="common">Iberian ribbed newt</name>
    <dbReference type="NCBI Taxonomy" id="8319"/>
    <lineage>
        <taxon>Eukaryota</taxon>
        <taxon>Metazoa</taxon>
        <taxon>Chordata</taxon>
        <taxon>Craniata</taxon>
        <taxon>Vertebrata</taxon>
        <taxon>Euteleostomi</taxon>
        <taxon>Amphibia</taxon>
        <taxon>Batrachia</taxon>
        <taxon>Caudata</taxon>
        <taxon>Salamandroidea</taxon>
        <taxon>Salamandridae</taxon>
        <taxon>Pleurodelinae</taxon>
        <taxon>Pleurodeles</taxon>
    </lineage>
</organism>
<comment type="caution">
    <text evidence="2">The sequence shown here is derived from an EMBL/GenBank/DDBJ whole genome shotgun (WGS) entry which is preliminary data.</text>
</comment>
<feature type="region of interest" description="Disordered" evidence="1">
    <location>
        <begin position="46"/>
        <end position="82"/>
    </location>
</feature>
<gene>
    <name evidence="2" type="ORF">NDU88_002083</name>
</gene>
<name>A0AAV7P5V5_PLEWA</name>
<reference evidence="2" key="1">
    <citation type="journal article" date="2022" name="bioRxiv">
        <title>Sequencing and chromosome-scale assembly of the giantPleurodeles waltlgenome.</title>
        <authorList>
            <person name="Brown T."/>
            <person name="Elewa A."/>
            <person name="Iarovenko S."/>
            <person name="Subramanian E."/>
            <person name="Araus A.J."/>
            <person name="Petzold A."/>
            <person name="Susuki M."/>
            <person name="Suzuki K.-i.T."/>
            <person name="Hayashi T."/>
            <person name="Toyoda A."/>
            <person name="Oliveira C."/>
            <person name="Osipova E."/>
            <person name="Leigh N.D."/>
            <person name="Simon A."/>
            <person name="Yun M.H."/>
        </authorList>
    </citation>
    <scope>NUCLEOTIDE SEQUENCE</scope>
    <source>
        <strain evidence="2">20211129_DDA</strain>
        <tissue evidence="2">Liver</tissue>
    </source>
</reference>
<proteinExistence type="predicted"/>
<dbReference type="Proteomes" id="UP001066276">
    <property type="component" value="Chromosome 7"/>
</dbReference>
<feature type="region of interest" description="Disordered" evidence="1">
    <location>
        <begin position="1"/>
        <end position="31"/>
    </location>
</feature>
<dbReference type="AlphaFoldDB" id="A0AAV7P5V5"/>
<accession>A0AAV7P5V5</accession>
<evidence type="ECO:0000313" key="3">
    <source>
        <dbReference type="Proteomes" id="UP001066276"/>
    </source>
</evidence>
<protein>
    <submittedName>
        <fullName evidence="2">Uncharacterized protein</fullName>
    </submittedName>
</protein>
<evidence type="ECO:0000313" key="2">
    <source>
        <dbReference type="EMBL" id="KAJ1123615.1"/>
    </source>
</evidence>
<dbReference type="EMBL" id="JANPWB010000011">
    <property type="protein sequence ID" value="KAJ1123615.1"/>
    <property type="molecule type" value="Genomic_DNA"/>
</dbReference>
<feature type="compositionally biased region" description="Gly residues" evidence="1">
    <location>
        <begin position="1"/>
        <end position="15"/>
    </location>
</feature>
<evidence type="ECO:0000256" key="1">
    <source>
        <dbReference type="SAM" id="MobiDB-lite"/>
    </source>
</evidence>
<sequence length="103" mass="10960">MEAGCFGVGLRGGADGGEESLWRGRPLDRPAAGSHLERFELRVGGNIRRWEPVPQGANSDNTAHQGADGDPTSEGTSPPTLFSWLDEVLGQAPETIRRPPDPA</sequence>